<evidence type="ECO:0000256" key="6">
    <source>
        <dbReference type="ARBA" id="ARBA00022692"/>
    </source>
</evidence>
<evidence type="ECO:0000259" key="10">
    <source>
        <dbReference type="PROSITE" id="PS50850"/>
    </source>
</evidence>
<name>A0A543B9Z3_9MICO</name>
<dbReference type="RefSeq" id="WP_141873438.1">
    <property type="nucleotide sequence ID" value="NZ_VFOX01000002.1"/>
</dbReference>
<feature type="transmembrane region" description="Helical" evidence="9">
    <location>
        <begin position="322"/>
        <end position="345"/>
    </location>
</feature>
<feature type="domain" description="Major facilitator superfamily (MFS) profile" evidence="10">
    <location>
        <begin position="25"/>
        <end position="410"/>
    </location>
</feature>
<feature type="transmembrane region" description="Helical" evidence="9">
    <location>
        <begin position="159"/>
        <end position="179"/>
    </location>
</feature>
<reference evidence="11 12" key="1">
    <citation type="submission" date="2019-06" db="EMBL/GenBank/DDBJ databases">
        <title>Sequencing the genomes of 1000 actinobacteria strains.</title>
        <authorList>
            <person name="Klenk H.-P."/>
        </authorList>
    </citation>
    <scope>NUCLEOTIDE SEQUENCE [LARGE SCALE GENOMIC DNA]</scope>
    <source>
        <strain evidence="11 12">DSM 20169</strain>
    </source>
</reference>
<dbReference type="PANTHER" id="PTHR23535">
    <property type="entry name" value="SUGAR EFFLUX TRANSPORTER A-RELATED"/>
    <property type="match status" value="1"/>
</dbReference>
<evidence type="ECO:0000313" key="12">
    <source>
        <dbReference type="Proteomes" id="UP000317209"/>
    </source>
</evidence>
<dbReference type="InterPro" id="IPR036259">
    <property type="entry name" value="MFS_trans_sf"/>
</dbReference>
<feature type="transmembrane region" description="Helical" evidence="9">
    <location>
        <begin position="352"/>
        <end position="373"/>
    </location>
</feature>
<feature type="transmembrane region" description="Helical" evidence="9">
    <location>
        <begin position="58"/>
        <end position="79"/>
    </location>
</feature>
<feature type="transmembrane region" description="Helical" evidence="9">
    <location>
        <begin position="117"/>
        <end position="138"/>
    </location>
</feature>
<feature type="transmembrane region" description="Helical" evidence="9">
    <location>
        <begin position="91"/>
        <end position="111"/>
    </location>
</feature>
<dbReference type="AlphaFoldDB" id="A0A543B9Z3"/>
<evidence type="ECO:0000256" key="8">
    <source>
        <dbReference type="ARBA" id="ARBA00023136"/>
    </source>
</evidence>
<proteinExistence type="inferred from homology"/>
<keyword evidence="3" id="KW-0813">Transport</keyword>
<dbReference type="Gene3D" id="1.20.1250.20">
    <property type="entry name" value="MFS general substrate transporter like domains"/>
    <property type="match status" value="2"/>
</dbReference>
<evidence type="ECO:0000256" key="3">
    <source>
        <dbReference type="ARBA" id="ARBA00022448"/>
    </source>
</evidence>
<evidence type="ECO:0000256" key="5">
    <source>
        <dbReference type="ARBA" id="ARBA00022597"/>
    </source>
</evidence>
<dbReference type="InterPro" id="IPR020846">
    <property type="entry name" value="MFS_dom"/>
</dbReference>
<dbReference type="SUPFAM" id="SSF103473">
    <property type="entry name" value="MFS general substrate transporter"/>
    <property type="match status" value="1"/>
</dbReference>
<protein>
    <submittedName>
        <fullName evidence="11">SET family sugar efflux transporter-like MFS transporter</fullName>
    </submittedName>
</protein>
<gene>
    <name evidence="11" type="ORF">FB560_3143</name>
</gene>
<keyword evidence="7 9" id="KW-1133">Transmembrane helix</keyword>
<keyword evidence="5" id="KW-0762">Sugar transport</keyword>
<dbReference type="PROSITE" id="PS50850">
    <property type="entry name" value="MFS"/>
    <property type="match status" value="1"/>
</dbReference>
<keyword evidence="4" id="KW-1003">Cell membrane</keyword>
<evidence type="ECO:0000256" key="1">
    <source>
        <dbReference type="ARBA" id="ARBA00004651"/>
    </source>
</evidence>
<evidence type="ECO:0000256" key="4">
    <source>
        <dbReference type="ARBA" id="ARBA00022475"/>
    </source>
</evidence>
<dbReference type="Proteomes" id="UP000317209">
    <property type="component" value="Unassembled WGS sequence"/>
</dbReference>
<sequence>MTDGGGATLAPAKASTIRVVLSHPLYRASTLALFLSGLGMSAAAPLIASFLITELGASFTVAGLYYLTSLTAPVAGYLVGARSDRTGRRLGLFRICAVGGFLGWLGIAYSTELWMPFVISAVVLGFAGAATSQLFAAIHDELTAQPTVANDGVVAVVRMALTAGWVIGPVLGSFLAASAGYRTMLVFVAVATLAQIVPLGTLRSTPPLSEEQSPRGSARAAKSAPTLRAMLPLLAFTALYICVYAGESVKYAFLPLYMNEQLQLAPELSGAIIGIQPLVELALMPLAVVVGRRMGMVRLMTFAAACGVGANLFFALSGTAAGLFAGQILMGVVWGVFAALGIIVAQRLLPTAVATASAIFISSTAISSALGGLTGGLGAAAIGLPLVFLVPAALAGVAVIGLAIMSRKETRRTSMDVVGETEEVAPRSDG</sequence>
<comment type="caution">
    <text evidence="11">The sequence shown here is derived from an EMBL/GenBank/DDBJ whole genome shotgun (WGS) entry which is preliminary data.</text>
</comment>
<comment type="subcellular location">
    <subcellularLocation>
        <location evidence="1">Cell membrane</location>
        <topology evidence="1">Multi-pass membrane protein</topology>
    </subcellularLocation>
</comment>
<evidence type="ECO:0000313" key="11">
    <source>
        <dbReference type="EMBL" id="TQL81669.1"/>
    </source>
</evidence>
<dbReference type="GO" id="GO:0022857">
    <property type="term" value="F:transmembrane transporter activity"/>
    <property type="evidence" value="ECO:0007669"/>
    <property type="project" value="InterPro"/>
</dbReference>
<dbReference type="OrthoDB" id="9061072at2"/>
<feature type="transmembrane region" description="Helical" evidence="9">
    <location>
        <begin position="297"/>
        <end position="316"/>
    </location>
</feature>
<keyword evidence="12" id="KW-1185">Reference proteome</keyword>
<organism evidence="11 12">
    <name type="scientific">Microbacterium saperdae</name>
    <dbReference type="NCBI Taxonomy" id="69368"/>
    <lineage>
        <taxon>Bacteria</taxon>
        <taxon>Bacillati</taxon>
        <taxon>Actinomycetota</taxon>
        <taxon>Actinomycetes</taxon>
        <taxon>Micrococcales</taxon>
        <taxon>Microbacteriaceae</taxon>
        <taxon>Microbacterium</taxon>
    </lineage>
</organism>
<feature type="transmembrane region" description="Helical" evidence="9">
    <location>
        <begin position="226"/>
        <end position="246"/>
    </location>
</feature>
<dbReference type="EMBL" id="VFOX01000002">
    <property type="protein sequence ID" value="TQL81669.1"/>
    <property type="molecule type" value="Genomic_DNA"/>
</dbReference>
<keyword evidence="8 9" id="KW-0472">Membrane</keyword>
<feature type="transmembrane region" description="Helical" evidence="9">
    <location>
        <begin position="31"/>
        <end position="52"/>
    </location>
</feature>
<accession>A0A543B9Z3</accession>
<dbReference type="InterPro" id="IPR011701">
    <property type="entry name" value="MFS"/>
</dbReference>
<feature type="transmembrane region" description="Helical" evidence="9">
    <location>
        <begin position="268"/>
        <end position="290"/>
    </location>
</feature>
<dbReference type="Pfam" id="PF07690">
    <property type="entry name" value="MFS_1"/>
    <property type="match status" value="1"/>
</dbReference>
<evidence type="ECO:0000256" key="2">
    <source>
        <dbReference type="ARBA" id="ARBA00006523"/>
    </source>
</evidence>
<evidence type="ECO:0000256" key="9">
    <source>
        <dbReference type="SAM" id="Phobius"/>
    </source>
</evidence>
<dbReference type="PANTHER" id="PTHR23535:SF2">
    <property type="entry name" value="SUGAR EFFLUX TRANSPORTER A-RELATED"/>
    <property type="match status" value="1"/>
</dbReference>
<comment type="similarity">
    <text evidence="2">Belongs to the major facilitator superfamily. Set transporter family.</text>
</comment>
<feature type="transmembrane region" description="Helical" evidence="9">
    <location>
        <begin position="379"/>
        <end position="405"/>
    </location>
</feature>
<dbReference type="GO" id="GO:0005886">
    <property type="term" value="C:plasma membrane"/>
    <property type="evidence" value="ECO:0007669"/>
    <property type="project" value="UniProtKB-SubCell"/>
</dbReference>
<keyword evidence="6 9" id="KW-0812">Transmembrane</keyword>
<evidence type="ECO:0000256" key="7">
    <source>
        <dbReference type="ARBA" id="ARBA00022989"/>
    </source>
</evidence>